<evidence type="ECO:0000256" key="3">
    <source>
        <dbReference type="ARBA" id="ARBA00023082"/>
    </source>
</evidence>
<evidence type="ECO:0000313" key="7">
    <source>
        <dbReference type="EMBL" id="BBE18425.1"/>
    </source>
</evidence>
<dbReference type="EMBL" id="AP018694">
    <property type="protein sequence ID" value="BBE18425.1"/>
    <property type="molecule type" value="Genomic_DNA"/>
</dbReference>
<feature type="domain" description="RNA polymerase sigma-70 region 2" evidence="5">
    <location>
        <begin position="23"/>
        <end position="89"/>
    </location>
</feature>
<dbReference type="NCBIfam" id="TIGR02937">
    <property type="entry name" value="sigma70-ECF"/>
    <property type="match status" value="1"/>
</dbReference>
<organism evidence="7 8">
    <name type="scientific">Aquipluma nitroreducens</name>
    <dbReference type="NCBI Taxonomy" id="2010828"/>
    <lineage>
        <taxon>Bacteria</taxon>
        <taxon>Pseudomonadati</taxon>
        <taxon>Bacteroidota</taxon>
        <taxon>Bacteroidia</taxon>
        <taxon>Marinilabiliales</taxon>
        <taxon>Prolixibacteraceae</taxon>
        <taxon>Aquipluma</taxon>
    </lineage>
</organism>
<dbReference type="Gene3D" id="1.10.1740.10">
    <property type="match status" value="1"/>
</dbReference>
<sequence length="183" mass="21550">MKLTDDLLIVGIKKDDYACYNQLFMRYYSRLCAFVFNLTQNYSASEDVVQELFIRLWIQRGKLEIKESTSGYLYRASKNAALNYLRAEKSRQKSIQNMPVQEWQIDEDQIEQIEFSVALNKCIEQLPDRSRDVFMKSRFDGLRQQEISDQLGISVKTIKNQIWKSLQFLKACLELHEAFEHGA</sequence>
<dbReference type="PANTHER" id="PTHR43133">
    <property type="entry name" value="RNA POLYMERASE ECF-TYPE SIGMA FACTO"/>
    <property type="match status" value="1"/>
</dbReference>
<gene>
    <name evidence="7" type="ORF">AQPE_2587</name>
</gene>
<dbReference type="InterPro" id="IPR013249">
    <property type="entry name" value="RNA_pol_sigma70_r4_t2"/>
</dbReference>
<dbReference type="PANTHER" id="PTHR43133:SF46">
    <property type="entry name" value="RNA POLYMERASE SIGMA-70 FACTOR ECF SUBFAMILY"/>
    <property type="match status" value="1"/>
</dbReference>
<dbReference type="InterPro" id="IPR013325">
    <property type="entry name" value="RNA_pol_sigma_r2"/>
</dbReference>
<dbReference type="Pfam" id="PF04542">
    <property type="entry name" value="Sigma70_r2"/>
    <property type="match status" value="1"/>
</dbReference>
<reference evidence="7" key="1">
    <citation type="journal article" date="2020" name="Int. J. Syst. Evol. Microbiol.">
        <title>Aquipluma nitroreducens gen. nov. sp. nov., a novel facultatively anaerobic bacterium isolated from a freshwater lake.</title>
        <authorList>
            <person name="Watanabe M."/>
            <person name="Kojima H."/>
            <person name="Fukui M."/>
        </authorList>
    </citation>
    <scope>NUCLEOTIDE SEQUENCE</scope>
    <source>
        <strain evidence="7">MeG22</strain>
    </source>
</reference>
<dbReference type="SUPFAM" id="SSF88946">
    <property type="entry name" value="Sigma2 domain of RNA polymerase sigma factors"/>
    <property type="match status" value="1"/>
</dbReference>
<evidence type="ECO:0000256" key="4">
    <source>
        <dbReference type="ARBA" id="ARBA00023163"/>
    </source>
</evidence>
<protein>
    <submittedName>
        <fullName evidence="7">RNA polymerase ECF-type sigma factor</fullName>
    </submittedName>
</protein>
<proteinExistence type="inferred from homology"/>
<evidence type="ECO:0000256" key="1">
    <source>
        <dbReference type="ARBA" id="ARBA00010641"/>
    </source>
</evidence>
<dbReference type="NCBIfam" id="TIGR02985">
    <property type="entry name" value="Sig70_bacteroi1"/>
    <property type="match status" value="1"/>
</dbReference>
<dbReference type="InterPro" id="IPR007627">
    <property type="entry name" value="RNA_pol_sigma70_r2"/>
</dbReference>
<dbReference type="Proteomes" id="UP001193389">
    <property type="component" value="Chromosome"/>
</dbReference>
<keyword evidence="3" id="KW-0731">Sigma factor</keyword>
<name>A0A5K7SA95_9BACT</name>
<dbReference type="InterPro" id="IPR036388">
    <property type="entry name" value="WH-like_DNA-bd_sf"/>
</dbReference>
<evidence type="ECO:0000259" key="6">
    <source>
        <dbReference type="Pfam" id="PF08281"/>
    </source>
</evidence>
<dbReference type="Pfam" id="PF08281">
    <property type="entry name" value="Sigma70_r4_2"/>
    <property type="match status" value="1"/>
</dbReference>
<keyword evidence="4" id="KW-0804">Transcription</keyword>
<dbReference type="CDD" id="cd06171">
    <property type="entry name" value="Sigma70_r4"/>
    <property type="match status" value="1"/>
</dbReference>
<keyword evidence="2" id="KW-0805">Transcription regulation</keyword>
<dbReference type="KEGG" id="anf:AQPE_2587"/>
<dbReference type="Gene3D" id="1.10.10.10">
    <property type="entry name" value="Winged helix-like DNA-binding domain superfamily/Winged helix DNA-binding domain"/>
    <property type="match status" value="1"/>
</dbReference>
<dbReference type="AlphaFoldDB" id="A0A5K7SA95"/>
<dbReference type="SUPFAM" id="SSF88659">
    <property type="entry name" value="Sigma3 and sigma4 domains of RNA polymerase sigma factors"/>
    <property type="match status" value="1"/>
</dbReference>
<evidence type="ECO:0000313" key="8">
    <source>
        <dbReference type="Proteomes" id="UP001193389"/>
    </source>
</evidence>
<dbReference type="InterPro" id="IPR039425">
    <property type="entry name" value="RNA_pol_sigma-70-like"/>
</dbReference>
<dbReference type="GO" id="GO:0016987">
    <property type="term" value="F:sigma factor activity"/>
    <property type="evidence" value="ECO:0007669"/>
    <property type="project" value="UniProtKB-KW"/>
</dbReference>
<dbReference type="InterPro" id="IPR013324">
    <property type="entry name" value="RNA_pol_sigma_r3/r4-like"/>
</dbReference>
<accession>A0A5K7SA95</accession>
<comment type="similarity">
    <text evidence="1">Belongs to the sigma-70 factor family. ECF subfamily.</text>
</comment>
<dbReference type="InterPro" id="IPR014284">
    <property type="entry name" value="RNA_pol_sigma-70_dom"/>
</dbReference>
<dbReference type="RefSeq" id="WP_318346764.1">
    <property type="nucleotide sequence ID" value="NZ_AP018694.1"/>
</dbReference>
<dbReference type="GO" id="GO:0003677">
    <property type="term" value="F:DNA binding"/>
    <property type="evidence" value="ECO:0007669"/>
    <property type="project" value="InterPro"/>
</dbReference>
<evidence type="ECO:0000256" key="2">
    <source>
        <dbReference type="ARBA" id="ARBA00023015"/>
    </source>
</evidence>
<evidence type="ECO:0000259" key="5">
    <source>
        <dbReference type="Pfam" id="PF04542"/>
    </source>
</evidence>
<dbReference type="GO" id="GO:0006352">
    <property type="term" value="P:DNA-templated transcription initiation"/>
    <property type="evidence" value="ECO:0007669"/>
    <property type="project" value="InterPro"/>
</dbReference>
<feature type="domain" description="RNA polymerase sigma factor 70 region 4 type 2" evidence="6">
    <location>
        <begin position="118"/>
        <end position="162"/>
    </location>
</feature>
<dbReference type="InterPro" id="IPR014327">
    <property type="entry name" value="RNA_pol_sigma70_bacteroid"/>
</dbReference>
<keyword evidence="8" id="KW-1185">Reference proteome</keyword>